<dbReference type="RefSeq" id="WP_344611128.1">
    <property type="nucleotide sequence ID" value="NZ_BAAARV010000007.1"/>
</dbReference>
<protein>
    <recommendedName>
        <fullName evidence="3">Knr4/Smi1-like domain-containing protein</fullName>
    </recommendedName>
</protein>
<gene>
    <name evidence="1" type="ORF">GCM10010170_011110</name>
</gene>
<keyword evidence="2" id="KW-1185">Reference proteome</keyword>
<accession>A0ABP5SJ04</accession>
<proteinExistence type="predicted"/>
<dbReference type="Proteomes" id="UP001501444">
    <property type="component" value="Unassembled WGS sequence"/>
</dbReference>
<name>A0ABP5SJ04_9ACTN</name>
<reference evidence="2" key="1">
    <citation type="journal article" date="2019" name="Int. J. Syst. Evol. Microbiol.">
        <title>The Global Catalogue of Microorganisms (GCM) 10K type strain sequencing project: providing services to taxonomists for standard genome sequencing and annotation.</title>
        <authorList>
            <consortium name="The Broad Institute Genomics Platform"/>
            <consortium name="The Broad Institute Genome Sequencing Center for Infectious Disease"/>
            <person name="Wu L."/>
            <person name="Ma J."/>
        </authorList>
    </citation>
    <scope>NUCLEOTIDE SEQUENCE [LARGE SCALE GENOMIC DNA]</scope>
    <source>
        <strain evidence="2">JCM 3272</strain>
    </source>
</reference>
<dbReference type="EMBL" id="BAAARV010000007">
    <property type="protein sequence ID" value="GAA2332249.1"/>
    <property type="molecule type" value="Genomic_DNA"/>
</dbReference>
<evidence type="ECO:0000313" key="1">
    <source>
        <dbReference type="EMBL" id="GAA2332249.1"/>
    </source>
</evidence>
<evidence type="ECO:0008006" key="3">
    <source>
        <dbReference type="Google" id="ProtNLM"/>
    </source>
</evidence>
<sequence>MKLSTGWWGIGLGQYRHTDHTYELYDADGLPQLDVPAGYGWLESAEPHSHPMEVTKAPEEVVAGLPLEDFFSRPDLQEAFASPTDCYWEVVESFTPEAFGDGARLVRFLADSQGCVFWYLLVNPGGVAGPVLAGFAEEYDLVQVAASFDEFLYRYWIENSAWWEVVAECRSFTQLSPRVRDYLAHYGG</sequence>
<evidence type="ECO:0000313" key="2">
    <source>
        <dbReference type="Proteomes" id="UP001501444"/>
    </source>
</evidence>
<comment type="caution">
    <text evidence="1">The sequence shown here is derived from an EMBL/GenBank/DDBJ whole genome shotgun (WGS) entry which is preliminary data.</text>
</comment>
<organism evidence="1 2">
    <name type="scientific">Dactylosporangium salmoneum</name>
    <dbReference type="NCBI Taxonomy" id="53361"/>
    <lineage>
        <taxon>Bacteria</taxon>
        <taxon>Bacillati</taxon>
        <taxon>Actinomycetota</taxon>
        <taxon>Actinomycetes</taxon>
        <taxon>Micromonosporales</taxon>
        <taxon>Micromonosporaceae</taxon>
        <taxon>Dactylosporangium</taxon>
    </lineage>
</organism>